<reference evidence="1 2" key="1">
    <citation type="submission" date="2021-03" db="EMBL/GenBank/DDBJ databases">
        <title>Genomic Encyclopedia of Type Strains, Phase IV (KMG-IV): sequencing the most valuable type-strain genomes for metagenomic binning, comparative biology and taxonomic classification.</title>
        <authorList>
            <person name="Goeker M."/>
        </authorList>
    </citation>
    <scope>NUCLEOTIDE SEQUENCE [LARGE SCALE GENOMIC DNA]</scope>
    <source>
        <strain evidence="1 2">DSM 23491</strain>
    </source>
</reference>
<proteinExistence type="predicted"/>
<accession>A0ABS4H3C4</accession>
<sequence length="62" mass="7185">MNCLEQNRIGISNNGDNVRSNLKVREDYALFCTYLPSYIYCNYLSQGIDYTLDVKYCTNLST</sequence>
<dbReference type="Proteomes" id="UP001519273">
    <property type="component" value="Unassembled WGS sequence"/>
</dbReference>
<keyword evidence="2" id="KW-1185">Reference proteome</keyword>
<organism evidence="1 2">
    <name type="scientific">Paenibacillus sediminis</name>
    <dbReference type="NCBI Taxonomy" id="664909"/>
    <lineage>
        <taxon>Bacteria</taxon>
        <taxon>Bacillati</taxon>
        <taxon>Bacillota</taxon>
        <taxon>Bacilli</taxon>
        <taxon>Bacillales</taxon>
        <taxon>Paenibacillaceae</taxon>
        <taxon>Paenibacillus</taxon>
    </lineage>
</organism>
<evidence type="ECO:0000313" key="1">
    <source>
        <dbReference type="EMBL" id="MBP1936787.1"/>
    </source>
</evidence>
<protein>
    <submittedName>
        <fullName evidence="1">Uncharacterized protein</fullName>
    </submittedName>
</protein>
<gene>
    <name evidence="1" type="ORF">J2Z20_001668</name>
</gene>
<name>A0ABS4H3C4_9BACL</name>
<comment type="caution">
    <text evidence="1">The sequence shown here is derived from an EMBL/GenBank/DDBJ whole genome shotgun (WGS) entry which is preliminary data.</text>
</comment>
<evidence type="ECO:0000313" key="2">
    <source>
        <dbReference type="Proteomes" id="UP001519273"/>
    </source>
</evidence>
<dbReference type="EMBL" id="JAGGKP010000002">
    <property type="protein sequence ID" value="MBP1936787.1"/>
    <property type="molecule type" value="Genomic_DNA"/>
</dbReference>